<dbReference type="VEuPathDB" id="VectorBase:RSAN_047385"/>
<keyword evidence="2" id="KW-1185">Reference proteome</keyword>
<dbReference type="Proteomes" id="UP000821837">
    <property type="component" value="Chromosome 3"/>
</dbReference>
<proteinExistence type="predicted"/>
<organism evidence="1 2">
    <name type="scientific">Rhipicephalus sanguineus</name>
    <name type="common">Brown dog tick</name>
    <name type="synonym">Ixodes sanguineus</name>
    <dbReference type="NCBI Taxonomy" id="34632"/>
    <lineage>
        <taxon>Eukaryota</taxon>
        <taxon>Metazoa</taxon>
        <taxon>Ecdysozoa</taxon>
        <taxon>Arthropoda</taxon>
        <taxon>Chelicerata</taxon>
        <taxon>Arachnida</taxon>
        <taxon>Acari</taxon>
        <taxon>Parasitiformes</taxon>
        <taxon>Ixodida</taxon>
        <taxon>Ixodoidea</taxon>
        <taxon>Ixodidae</taxon>
        <taxon>Rhipicephalinae</taxon>
        <taxon>Rhipicephalus</taxon>
        <taxon>Rhipicephalus</taxon>
    </lineage>
</organism>
<reference evidence="1" key="1">
    <citation type="journal article" date="2020" name="Cell">
        <title>Large-Scale Comparative Analyses of Tick Genomes Elucidate Their Genetic Diversity and Vector Capacities.</title>
        <authorList>
            <consortium name="Tick Genome and Microbiome Consortium (TIGMIC)"/>
            <person name="Jia N."/>
            <person name="Wang J."/>
            <person name="Shi W."/>
            <person name="Du L."/>
            <person name="Sun Y."/>
            <person name="Zhan W."/>
            <person name="Jiang J.F."/>
            <person name="Wang Q."/>
            <person name="Zhang B."/>
            <person name="Ji P."/>
            <person name="Bell-Sakyi L."/>
            <person name="Cui X.M."/>
            <person name="Yuan T.T."/>
            <person name="Jiang B.G."/>
            <person name="Yang W.F."/>
            <person name="Lam T.T."/>
            <person name="Chang Q.C."/>
            <person name="Ding S.J."/>
            <person name="Wang X.J."/>
            <person name="Zhu J.G."/>
            <person name="Ruan X.D."/>
            <person name="Zhao L."/>
            <person name="Wei J.T."/>
            <person name="Ye R.Z."/>
            <person name="Que T.C."/>
            <person name="Du C.H."/>
            <person name="Zhou Y.H."/>
            <person name="Cheng J.X."/>
            <person name="Dai P.F."/>
            <person name="Guo W.B."/>
            <person name="Han X.H."/>
            <person name="Huang E.J."/>
            <person name="Li L.F."/>
            <person name="Wei W."/>
            <person name="Gao Y.C."/>
            <person name="Liu J.Z."/>
            <person name="Shao H.Z."/>
            <person name="Wang X."/>
            <person name="Wang C.C."/>
            <person name="Yang T.C."/>
            <person name="Huo Q.B."/>
            <person name="Li W."/>
            <person name="Chen H.Y."/>
            <person name="Chen S.E."/>
            <person name="Zhou L.G."/>
            <person name="Ni X.B."/>
            <person name="Tian J.H."/>
            <person name="Sheng Y."/>
            <person name="Liu T."/>
            <person name="Pan Y.S."/>
            <person name="Xia L.Y."/>
            <person name="Li J."/>
            <person name="Zhao F."/>
            <person name="Cao W.C."/>
        </authorList>
    </citation>
    <scope>NUCLEOTIDE SEQUENCE</scope>
    <source>
        <strain evidence="1">Rsan-2018</strain>
    </source>
</reference>
<dbReference type="OMA" id="HENENCE"/>
<comment type="caution">
    <text evidence="1">The sequence shown here is derived from an EMBL/GenBank/DDBJ whole genome shotgun (WGS) entry which is preliminary data.</text>
</comment>
<dbReference type="EMBL" id="JABSTV010001249">
    <property type="protein sequence ID" value="KAH7962523.1"/>
    <property type="molecule type" value="Genomic_DNA"/>
</dbReference>
<reference evidence="1" key="2">
    <citation type="submission" date="2021-09" db="EMBL/GenBank/DDBJ databases">
        <authorList>
            <person name="Jia N."/>
            <person name="Wang J."/>
            <person name="Shi W."/>
            <person name="Du L."/>
            <person name="Sun Y."/>
            <person name="Zhan W."/>
            <person name="Jiang J."/>
            <person name="Wang Q."/>
            <person name="Zhang B."/>
            <person name="Ji P."/>
            <person name="Sakyi L.B."/>
            <person name="Cui X."/>
            <person name="Yuan T."/>
            <person name="Jiang B."/>
            <person name="Yang W."/>
            <person name="Lam T.T.-Y."/>
            <person name="Chang Q."/>
            <person name="Ding S."/>
            <person name="Wang X."/>
            <person name="Zhu J."/>
            <person name="Ruan X."/>
            <person name="Zhao L."/>
            <person name="Wei J."/>
            <person name="Que T."/>
            <person name="Du C."/>
            <person name="Cheng J."/>
            <person name="Dai P."/>
            <person name="Han X."/>
            <person name="Huang E."/>
            <person name="Gao Y."/>
            <person name="Liu J."/>
            <person name="Shao H."/>
            <person name="Ye R."/>
            <person name="Li L."/>
            <person name="Wei W."/>
            <person name="Wang X."/>
            <person name="Wang C."/>
            <person name="Huo Q."/>
            <person name="Li W."/>
            <person name="Guo W."/>
            <person name="Chen H."/>
            <person name="Chen S."/>
            <person name="Zhou L."/>
            <person name="Zhou L."/>
            <person name="Ni X."/>
            <person name="Tian J."/>
            <person name="Zhou Y."/>
            <person name="Sheng Y."/>
            <person name="Liu T."/>
            <person name="Pan Y."/>
            <person name="Xia L."/>
            <person name="Li J."/>
            <person name="Zhao F."/>
            <person name="Cao W."/>
        </authorList>
    </citation>
    <scope>NUCLEOTIDE SEQUENCE</scope>
    <source>
        <strain evidence="1">Rsan-2018</strain>
        <tissue evidence="1">Larvae</tissue>
    </source>
</reference>
<dbReference type="AlphaFoldDB" id="A0A9D4Q130"/>
<sequence length="153" mass="17103">MALGNGPSGELRCADKNCNEQLADKGPKYRLCLGCRRITCLSCNAQHENENCESYKARLDAQERAGRTEASTRDATAGPSKDWHAIYMNVPADFKPGEEYCCDVDGCMFAVRLHEGSTKFWCPMCHSRHRIEGDKLIRAKAPPVFPILSDFTE</sequence>
<name>A0A9D4Q130_RHISA</name>
<protein>
    <submittedName>
        <fullName evidence="1">Uncharacterized protein</fullName>
    </submittedName>
</protein>
<gene>
    <name evidence="1" type="ORF">HPB52_016682</name>
</gene>
<accession>A0A9D4Q130</accession>
<evidence type="ECO:0000313" key="2">
    <source>
        <dbReference type="Proteomes" id="UP000821837"/>
    </source>
</evidence>
<evidence type="ECO:0000313" key="1">
    <source>
        <dbReference type="EMBL" id="KAH7962523.1"/>
    </source>
</evidence>
<dbReference type="OrthoDB" id="10313199at2759"/>